<evidence type="ECO:0000313" key="2">
    <source>
        <dbReference type="Proteomes" id="UP000034934"/>
    </source>
</evidence>
<accession>A0A0F9YUS3</accession>
<reference evidence="1 2" key="1">
    <citation type="journal article" date="2015" name="Nature">
        <title>rRNA introns, odd ribosomes, and small enigmatic genomes across a large radiation of phyla.</title>
        <authorList>
            <person name="Brown C.T."/>
            <person name="Hug L.A."/>
            <person name="Thomas B.C."/>
            <person name="Sharon I."/>
            <person name="Castelle C.J."/>
            <person name="Singh A."/>
            <person name="Wilkins M.J."/>
            <person name="Williams K.H."/>
            <person name="Banfield J.F."/>
        </authorList>
    </citation>
    <scope>NUCLEOTIDE SEQUENCE [LARGE SCALE GENOMIC DNA]</scope>
</reference>
<evidence type="ECO:0000313" key="1">
    <source>
        <dbReference type="EMBL" id="KKP30226.1"/>
    </source>
</evidence>
<dbReference type="EMBL" id="LBOG01000003">
    <property type="protein sequence ID" value="KKP30226.1"/>
    <property type="molecule type" value="Genomic_DNA"/>
</dbReference>
<name>A0A0F9YUS3_9BACT</name>
<proteinExistence type="predicted"/>
<protein>
    <submittedName>
        <fullName evidence="1">Uncharacterized protein</fullName>
    </submittedName>
</protein>
<organism evidence="1 2">
    <name type="scientific">Candidatus Nomurabacteria bacterium GW2011_GWF1_31_48</name>
    <dbReference type="NCBI Taxonomy" id="1618767"/>
    <lineage>
        <taxon>Bacteria</taxon>
        <taxon>Candidatus Nomuraibacteriota</taxon>
    </lineage>
</organism>
<sequence>MRKKTTTMNKYFKKIKEAVLVYLKDPLLLRKWDQPDYYRYRGRGDDNNQLSFRSSRNRRHGYHYHGTSSMFIEDMFSGIMPFMIYSGVREKYPAKIEPAAPDKEAIIAQGLSGRRHRTALGEGLCDFIRDTAHVLFQDGVAIYEIIYKKNEAGETESYSFELMDHYGLYRFFGNYYQFVSWADAKASHTKVQIIKIPKEKVLRIEFPKELGGQKRINKILKRSWELGQEIIPKFQMDAMEKQENIGFDSKIYTEAKYLEIATLTKDLGWNQRQLSTNHITEYYALLRLLRQKKVEATVREMIFTKLNEALNGSVLNFGAQVSMDNLFTASDIDVRVKKLKEGNTTFIDLFTDTSF</sequence>
<dbReference type="AlphaFoldDB" id="A0A0F9YUS3"/>
<comment type="caution">
    <text evidence="1">The sequence shown here is derived from an EMBL/GenBank/DDBJ whole genome shotgun (WGS) entry which is preliminary data.</text>
</comment>
<gene>
    <name evidence="1" type="ORF">UR19_C0003G0062</name>
</gene>
<dbReference type="Proteomes" id="UP000034934">
    <property type="component" value="Unassembled WGS sequence"/>
</dbReference>